<comment type="caution">
    <text evidence="2">The sequence shown here is derived from an EMBL/GenBank/DDBJ whole genome shotgun (WGS) entry which is preliminary data.</text>
</comment>
<dbReference type="Gene3D" id="3.30.1380.10">
    <property type="match status" value="1"/>
</dbReference>
<dbReference type="RefSeq" id="WP_138216861.1">
    <property type="nucleotide sequence ID" value="NZ_VASG01000011.1"/>
</dbReference>
<evidence type="ECO:0000313" key="2">
    <source>
        <dbReference type="EMBL" id="TLP69513.1"/>
    </source>
</evidence>
<name>A0A5R8ZTB8_PSENT</name>
<dbReference type="GO" id="GO:0006508">
    <property type="term" value="P:proteolysis"/>
    <property type="evidence" value="ECO:0007669"/>
    <property type="project" value="InterPro"/>
</dbReference>
<organism evidence="2 3">
    <name type="scientific">Pseudomonas nitroreducens</name>
    <dbReference type="NCBI Taxonomy" id="46680"/>
    <lineage>
        <taxon>Bacteria</taxon>
        <taxon>Pseudomonadati</taxon>
        <taxon>Pseudomonadota</taxon>
        <taxon>Gammaproteobacteria</taxon>
        <taxon>Pseudomonadales</taxon>
        <taxon>Pseudomonadaceae</taxon>
        <taxon>Pseudomonas</taxon>
    </lineage>
</organism>
<dbReference type="SUPFAM" id="SSF55166">
    <property type="entry name" value="Hedgehog/DD-peptidase"/>
    <property type="match status" value="1"/>
</dbReference>
<protein>
    <submittedName>
        <fullName evidence="2">M15 family metallopeptidase</fullName>
    </submittedName>
</protein>
<dbReference type="InterPro" id="IPR003709">
    <property type="entry name" value="VanY-like_core_dom"/>
</dbReference>
<feature type="domain" description="D-alanyl-D-alanine carboxypeptidase-like core" evidence="1">
    <location>
        <begin position="8"/>
        <end position="104"/>
    </location>
</feature>
<dbReference type="Proteomes" id="UP000307510">
    <property type="component" value="Unassembled WGS sequence"/>
</dbReference>
<reference evidence="3" key="2">
    <citation type="submission" date="2019-06" db="EMBL/GenBank/DDBJ databases">
        <title>AzeR, a transcriptional regulator that responds to azelaic acid in Pseudomonas nitroreducens.</title>
        <authorList>
            <person name="Bez C."/>
            <person name="Javvadi S.G."/>
            <person name="Bertani I."/>
            <person name="Devescovi G."/>
            <person name="Studholme D.J."/>
            <person name="Geller A."/>
            <person name="Levy A."/>
            <person name="Venturi V."/>
        </authorList>
    </citation>
    <scope>NUCLEOTIDE SEQUENCE [LARGE SCALE GENOMIC DNA]</scope>
    <source>
        <strain evidence="3">DSM 9128</strain>
    </source>
</reference>
<accession>A0A5R8ZTB8</accession>
<dbReference type="GO" id="GO:0008233">
    <property type="term" value="F:peptidase activity"/>
    <property type="evidence" value="ECO:0007669"/>
    <property type="project" value="InterPro"/>
</dbReference>
<gene>
    <name evidence="2" type="ORF">FEA48_28925</name>
</gene>
<reference evidence="2 3" key="1">
    <citation type="submission" date="2019-05" db="EMBL/GenBank/DDBJ databases">
        <authorList>
            <person name="Moore K."/>
            <person name="O'Neill P."/>
            <person name="Farbos A."/>
            <person name="Studholme D.J."/>
        </authorList>
    </citation>
    <scope>NUCLEOTIDE SEQUENCE [LARGE SCALE GENOMIC DNA]</scope>
    <source>
        <strain evidence="2 3">DSM 9128</strain>
    </source>
</reference>
<dbReference type="InterPro" id="IPR009045">
    <property type="entry name" value="Zn_M74/Hedgehog-like"/>
</dbReference>
<dbReference type="CDD" id="cd14845">
    <property type="entry name" value="L-Ala-D-Glu_peptidase_like"/>
    <property type="match status" value="1"/>
</dbReference>
<evidence type="ECO:0000259" key="1">
    <source>
        <dbReference type="Pfam" id="PF02557"/>
    </source>
</evidence>
<sequence length="178" mass="19838">MAADLNELVAEFRDKVTVLLSACAKKGVTMRPSTGLRDPLEQGRLWRQSRSIEEISEKIKSLKLQKAPFLAHCIESVGPQDGKHVTNAIPGLSWHQWGEALDCFWLLDGKAEWSTKRLVGGQNGYQVMANLAESVKLDAGGHWPTFKDWPHLQLQKVGSPLQVHDLAAINKAMEQRFG</sequence>
<dbReference type="AlphaFoldDB" id="A0A5R8ZTB8"/>
<dbReference type="EMBL" id="VASG01000011">
    <property type="protein sequence ID" value="TLP69513.1"/>
    <property type="molecule type" value="Genomic_DNA"/>
</dbReference>
<evidence type="ECO:0000313" key="3">
    <source>
        <dbReference type="Proteomes" id="UP000307510"/>
    </source>
</evidence>
<dbReference type="Pfam" id="PF02557">
    <property type="entry name" value="VanY"/>
    <property type="match status" value="1"/>
</dbReference>
<proteinExistence type="predicted"/>